<dbReference type="EMBL" id="BAABRP010000001">
    <property type="protein sequence ID" value="GAA5512174.1"/>
    <property type="molecule type" value="Genomic_DNA"/>
</dbReference>
<dbReference type="SUPFAM" id="SSF81296">
    <property type="entry name" value="E set domains"/>
    <property type="match status" value="1"/>
</dbReference>
<gene>
    <name evidence="7" type="primary">yobA</name>
    <name evidence="7" type="ORF">Dcar01_00888</name>
</gene>
<evidence type="ECO:0000256" key="3">
    <source>
        <dbReference type="ARBA" id="ARBA00022729"/>
    </source>
</evidence>
<dbReference type="RefSeq" id="WP_345461471.1">
    <property type="nucleotide sequence ID" value="NZ_BAABRP010000001.1"/>
</dbReference>
<feature type="signal peptide" evidence="5">
    <location>
        <begin position="1"/>
        <end position="18"/>
    </location>
</feature>
<dbReference type="InterPro" id="IPR014756">
    <property type="entry name" value="Ig_E-set"/>
</dbReference>
<dbReference type="InterPro" id="IPR007348">
    <property type="entry name" value="CopC_dom"/>
</dbReference>
<evidence type="ECO:0000256" key="4">
    <source>
        <dbReference type="ARBA" id="ARBA00023008"/>
    </source>
</evidence>
<protein>
    <submittedName>
        <fullName evidence="7">Protein YobA</fullName>
    </submittedName>
</protein>
<evidence type="ECO:0000256" key="1">
    <source>
        <dbReference type="ARBA" id="ARBA00004196"/>
    </source>
</evidence>
<evidence type="ECO:0000313" key="8">
    <source>
        <dbReference type="Proteomes" id="UP001401887"/>
    </source>
</evidence>
<feature type="chain" id="PRO_5045472164" evidence="5">
    <location>
        <begin position="19"/>
        <end position="132"/>
    </location>
</feature>
<feature type="domain" description="CopC" evidence="6">
    <location>
        <begin position="19"/>
        <end position="131"/>
    </location>
</feature>
<evidence type="ECO:0000259" key="6">
    <source>
        <dbReference type="Pfam" id="PF04234"/>
    </source>
</evidence>
<comment type="subcellular location">
    <subcellularLocation>
        <location evidence="1">Cell envelope</location>
    </subcellularLocation>
</comment>
<comment type="caution">
    <text evidence="7">The sequence shown here is derived from an EMBL/GenBank/DDBJ whole genome shotgun (WGS) entry which is preliminary data.</text>
</comment>
<dbReference type="InterPro" id="IPR032694">
    <property type="entry name" value="CopC/D"/>
</dbReference>
<keyword evidence="8" id="KW-1185">Reference proteome</keyword>
<proteinExistence type="predicted"/>
<dbReference type="InterPro" id="IPR014755">
    <property type="entry name" value="Cu-Rt/internalin_Ig-like"/>
</dbReference>
<organism evidence="7 8">
    <name type="scientific">Deinococcus carri</name>
    <dbReference type="NCBI Taxonomy" id="1211323"/>
    <lineage>
        <taxon>Bacteria</taxon>
        <taxon>Thermotogati</taxon>
        <taxon>Deinococcota</taxon>
        <taxon>Deinococci</taxon>
        <taxon>Deinococcales</taxon>
        <taxon>Deinococcaceae</taxon>
        <taxon>Deinococcus</taxon>
    </lineage>
</organism>
<dbReference type="PANTHER" id="PTHR34820">
    <property type="entry name" value="INNER MEMBRANE PROTEIN YEBZ"/>
    <property type="match status" value="1"/>
</dbReference>
<dbReference type="Proteomes" id="UP001401887">
    <property type="component" value="Unassembled WGS sequence"/>
</dbReference>
<reference evidence="7 8" key="1">
    <citation type="submission" date="2024-02" db="EMBL/GenBank/DDBJ databases">
        <title>Deinococcus carri NBRC 110142.</title>
        <authorList>
            <person name="Ichikawa N."/>
            <person name="Katano-Makiyama Y."/>
            <person name="Hidaka K."/>
        </authorList>
    </citation>
    <scope>NUCLEOTIDE SEQUENCE [LARGE SCALE GENOMIC DNA]</scope>
    <source>
        <strain evidence="7 8">NBRC 110142</strain>
    </source>
</reference>
<keyword evidence="2" id="KW-0479">Metal-binding</keyword>
<evidence type="ECO:0000256" key="2">
    <source>
        <dbReference type="ARBA" id="ARBA00022723"/>
    </source>
</evidence>
<evidence type="ECO:0000313" key="7">
    <source>
        <dbReference type="EMBL" id="GAA5512174.1"/>
    </source>
</evidence>
<accession>A0ABP9W4C5</accession>
<keyword evidence="4" id="KW-0186">Copper</keyword>
<keyword evidence="3 5" id="KW-0732">Signal</keyword>
<sequence length="132" mass="14063">MRILLSLLTALTLGTALAHTEVTSVTPGANARVSAPTRVVLTFGEPLNLRFATLKVLPLPPGMEAAQAAAQALASRDDGERRVDTAPILSGQAARVVLPLRTPLRPGRYLIAWRILSEDGHPVSGHSVFQVR</sequence>
<dbReference type="PANTHER" id="PTHR34820:SF4">
    <property type="entry name" value="INNER MEMBRANE PROTEIN YEBZ"/>
    <property type="match status" value="1"/>
</dbReference>
<dbReference type="Pfam" id="PF04234">
    <property type="entry name" value="CopC"/>
    <property type="match status" value="1"/>
</dbReference>
<dbReference type="Gene3D" id="2.60.40.1220">
    <property type="match status" value="1"/>
</dbReference>
<name>A0ABP9W4C5_9DEIO</name>
<evidence type="ECO:0000256" key="5">
    <source>
        <dbReference type="SAM" id="SignalP"/>
    </source>
</evidence>